<dbReference type="GO" id="GO:1990961">
    <property type="term" value="P:xenobiotic detoxification by transmembrane export across the plasma membrane"/>
    <property type="evidence" value="ECO:0007669"/>
    <property type="project" value="TreeGrafter"/>
</dbReference>
<name>A0A7R7VMP5_ASPCH</name>
<gene>
    <name evidence="7" type="ORF">ACHE_40010S</name>
</gene>
<feature type="transmembrane region" description="Helical" evidence="5">
    <location>
        <begin position="175"/>
        <end position="194"/>
    </location>
</feature>
<dbReference type="Proteomes" id="UP000637239">
    <property type="component" value="Chromosome 4"/>
</dbReference>
<accession>A0A7R7VMP5</accession>
<dbReference type="InterPro" id="IPR020846">
    <property type="entry name" value="MFS_dom"/>
</dbReference>
<feature type="transmembrane region" description="Helical" evidence="5">
    <location>
        <begin position="233"/>
        <end position="257"/>
    </location>
</feature>
<feature type="transmembrane region" description="Helical" evidence="5">
    <location>
        <begin position="200"/>
        <end position="221"/>
    </location>
</feature>
<dbReference type="EMBL" id="AP024419">
    <property type="protein sequence ID" value="BCR87446.1"/>
    <property type="molecule type" value="Genomic_DNA"/>
</dbReference>
<dbReference type="SUPFAM" id="SSF103473">
    <property type="entry name" value="MFS general substrate transporter"/>
    <property type="match status" value="1"/>
</dbReference>
<evidence type="ECO:0000256" key="1">
    <source>
        <dbReference type="ARBA" id="ARBA00004141"/>
    </source>
</evidence>
<evidence type="ECO:0000259" key="6">
    <source>
        <dbReference type="PROSITE" id="PS50850"/>
    </source>
</evidence>
<keyword evidence="2 5" id="KW-0812">Transmembrane</keyword>
<reference evidence="7" key="2">
    <citation type="submission" date="2021-02" db="EMBL/GenBank/DDBJ databases">
        <title>Aspergillus chevalieri M1 genome sequence.</title>
        <authorList>
            <person name="Kadooka C."/>
            <person name="Mori K."/>
            <person name="Futagami T."/>
        </authorList>
    </citation>
    <scope>NUCLEOTIDE SEQUENCE</scope>
    <source>
        <strain evidence="7">M1</strain>
    </source>
</reference>
<feature type="domain" description="Major facilitator superfamily (MFS) profile" evidence="6">
    <location>
        <begin position="108"/>
        <end position="344"/>
    </location>
</feature>
<reference evidence="7" key="1">
    <citation type="submission" date="2021-01" db="EMBL/GenBank/DDBJ databases">
        <authorList>
            <consortium name="Aspergillus chevalieri M1 genome sequencing consortium"/>
            <person name="Kazuki M."/>
            <person name="Futagami T."/>
        </authorList>
    </citation>
    <scope>NUCLEOTIDE SEQUENCE</scope>
    <source>
        <strain evidence="7">M1</strain>
    </source>
</reference>
<dbReference type="PROSITE" id="PS50850">
    <property type="entry name" value="MFS"/>
    <property type="match status" value="1"/>
</dbReference>
<dbReference type="AlphaFoldDB" id="A0A7R7VMP5"/>
<feature type="transmembrane region" description="Helical" evidence="5">
    <location>
        <begin position="106"/>
        <end position="123"/>
    </location>
</feature>
<dbReference type="GeneID" id="66981805"/>
<evidence type="ECO:0000256" key="5">
    <source>
        <dbReference type="SAM" id="Phobius"/>
    </source>
</evidence>
<organism evidence="7 8">
    <name type="scientific">Aspergillus chevalieri</name>
    <name type="common">Eurotium chevalieri</name>
    <dbReference type="NCBI Taxonomy" id="182096"/>
    <lineage>
        <taxon>Eukaryota</taxon>
        <taxon>Fungi</taxon>
        <taxon>Dikarya</taxon>
        <taxon>Ascomycota</taxon>
        <taxon>Pezizomycotina</taxon>
        <taxon>Eurotiomycetes</taxon>
        <taxon>Eurotiomycetidae</taxon>
        <taxon>Eurotiales</taxon>
        <taxon>Aspergillaceae</taxon>
        <taxon>Aspergillus</taxon>
        <taxon>Aspergillus subgen. Aspergillus</taxon>
    </lineage>
</organism>
<dbReference type="Pfam" id="PF07690">
    <property type="entry name" value="MFS_1"/>
    <property type="match status" value="1"/>
</dbReference>
<feature type="transmembrane region" description="Helical" evidence="5">
    <location>
        <begin position="269"/>
        <end position="293"/>
    </location>
</feature>
<dbReference type="KEGG" id="ache:ACHE_40010S"/>
<evidence type="ECO:0000256" key="4">
    <source>
        <dbReference type="ARBA" id="ARBA00023136"/>
    </source>
</evidence>
<dbReference type="RefSeq" id="XP_043135968.1">
    <property type="nucleotide sequence ID" value="XM_043278161.1"/>
</dbReference>
<sequence>MIETIRDSAFGKLLRLLSGGSLLQYPEEMDDSAWYTYLQTSETGQPEESTESNDEGLLQTYGLYAVMSQASSRSRRGPRGKIPEIISWGGPNDSENPQNWSTDKKIFVSLLIWLLTFSIYIGSAIYTPGIPGVSEQFHVSREVAVLGLTLFVLGYGLGPMIWAPLSELPAVGRSPVYVVTLVIFVFFQFAVIYAKNIGMLLAFRFLTGFLGSPVLATGGASMGDIWDPRVRDYMIAIWGCFAISAPVLGPLVGGFAFSAEGWTWTIWELLWISGLALFVLFFFLPETFAPSIISRRARRVRRITGDQKYASRAEIEIAGVSSKDVLIEALIRPIELCFLEPSSF</sequence>
<keyword evidence="3 5" id="KW-1133">Transmembrane helix</keyword>
<comment type="subcellular location">
    <subcellularLocation>
        <location evidence="1">Membrane</location>
        <topology evidence="1">Multi-pass membrane protein</topology>
    </subcellularLocation>
</comment>
<keyword evidence="8" id="KW-1185">Reference proteome</keyword>
<dbReference type="InterPro" id="IPR036259">
    <property type="entry name" value="MFS_trans_sf"/>
</dbReference>
<evidence type="ECO:0000256" key="2">
    <source>
        <dbReference type="ARBA" id="ARBA00022692"/>
    </source>
</evidence>
<dbReference type="Gene3D" id="1.20.1720.10">
    <property type="entry name" value="Multidrug resistance protein D"/>
    <property type="match status" value="1"/>
</dbReference>
<keyword evidence="4 5" id="KW-0472">Membrane</keyword>
<dbReference type="GO" id="GO:0015244">
    <property type="term" value="F:fluconazole transmembrane transporter activity"/>
    <property type="evidence" value="ECO:0007669"/>
    <property type="project" value="TreeGrafter"/>
</dbReference>
<dbReference type="GO" id="GO:0005886">
    <property type="term" value="C:plasma membrane"/>
    <property type="evidence" value="ECO:0007669"/>
    <property type="project" value="TreeGrafter"/>
</dbReference>
<dbReference type="PANTHER" id="PTHR23502:SF23">
    <property type="entry name" value="FLUCONAZOLE RESISTANCE PROTEIN 1"/>
    <property type="match status" value="1"/>
</dbReference>
<protein>
    <recommendedName>
        <fullName evidence="6">Major facilitator superfamily (MFS) profile domain-containing protein</fullName>
    </recommendedName>
</protein>
<dbReference type="InterPro" id="IPR011701">
    <property type="entry name" value="MFS"/>
</dbReference>
<feature type="transmembrane region" description="Helical" evidence="5">
    <location>
        <begin position="143"/>
        <end position="163"/>
    </location>
</feature>
<evidence type="ECO:0000313" key="8">
    <source>
        <dbReference type="Proteomes" id="UP000637239"/>
    </source>
</evidence>
<proteinExistence type="predicted"/>
<evidence type="ECO:0000256" key="3">
    <source>
        <dbReference type="ARBA" id="ARBA00022989"/>
    </source>
</evidence>
<dbReference type="PANTHER" id="PTHR23502">
    <property type="entry name" value="MAJOR FACILITATOR SUPERFAMILY"/>
    <property type="match status" value="1"/>
</dbReference>
<evidence type="ECO:0000313" key="7">
    <source>
        <dbReference type="EMBL" id="BCR87446.1"/>
    </source>
</evidence>